<name>A0AAE9K677_9CAUD</name>
<comment type="function">
    <text evidence="5">Repairs 3'-OH/5'-PO4 nicks in duplex RNA or RNA:DNA hybrid in which the broken 3'-OH strand is RNA. The nick ligation reaction entails three nucleotidyl transfer steps. In the first step, the RNA ligase reacts with ATP in the absence of nucleic acid to form a covalent ligase-AMP intermediate and release pyrophosphate. In step 2, the ligase-AMP binds to the nicked duplex nucleic acid and transfers the adenylate to the 5'-PO4 terminus to form an adenylylated nicked intermediate. In step 3, the RNA ligase directs the attack of the nick 3'-OH on the 5'-phosphoanhydride linkage, resulting in a repaired 3' - 5' phosphodiester and release of AMP.</text>
</comment>
<dbReference type="InterPro" id="IPR044263">
    <property type="entry name" value="Rnl2_vir"/>
</dbReference>
<organism evidence="8 9">
    <name type="scientific">Cronobacter phage LPCS28</name>
    <dbReference type="NCBI Taxonomy" id="2924885"/>
    <lineage>
        <taxon>Viruses</taxon>
        <taxon>Duplodnaviria</taxon>
        <taxon>Heunggongvirae</taxon>
        <taxon>Uroviricota</taxon>
        <taxon>Caudoviricetes</taxon>
        <taxon>Pantevenvirales</taxon>
        <taxon>Straboviridae</taxon>
        <taxon>Nanhuvirus</taxon>
        <taxon>Nanhuvirus LPCS28</taxon>
    </lineage>
</organism>
<feature type="binding site" evidence="5">
    <location>
        <position position="36"/>
    </location>
    <ligand>
        <name>AMP</name>
        <dbReference type="ChEBI" id="CHEBI:456215"/>
    </ligand>
</feature>
<dbReference type="SUPFAM" id="SSF56091">
    <property type="entry name" value="DNA ligase/mRNA capping enzyme, catalytic domain"/>
    <property type="match status" value="1"/>
</dbReference>
<evidence type="ECO:0000256" key="5">
    <source>
        <dbReference type="HAMAP-Rule" id="MF_04150"/>
    </source>
</evidence>
<feature type="domain" description="RNA ligase" evidence="6">
    <location>
        <begin position="32"/>
        <end position="225"/>
    </location>
</feature>
<dbReference type="InterPro" id="IPR041948">
    <property type="entry name" value="Rnl1/2_C_sf"/>
</dbReference>
<dbReference type="GO" id="GO:0042245">
    <property type="term" value="P:RNA repair"/>
    <property type="evidence" value="ECO:0007669"/>
    <property type="project" value="UniProtKB-UniRule"/>
</dbReference>
<dbReference type="HAMAP" id="MF_04150">
    <property type="entry name" value="RNALIG2_T4"/>
    <property type="match status" value="1"/>
</dbReference>
<dbReference type="GO" id="GO:0005524">
    <property type="term" value="F:ATP binding"/>
    <property type="evidence" value="ECO:0007669"/>
    <property type="project" value="UniProtKB-UniRule"/>
</dbReference>
<feature type="active site" description="N6-AMP-lysine intermediate" evidence="5">
    <location>
        <position position="37"/>
    </location>
</feature>
<keyword evidence="3 5" id="KW-0067">ATP-binding</keyword>
<feature type="domain" description="RNA ligase 2 C-terminal" evidence="7">
    <location>
        <begin position="248"/>
        <end position="298"/>
    </location>
</feature>
<dbReference type="GO" id="GO:0046872">
    <property type="term" value="F:metal ion binding"/>
    <property type="evidence" value="ECO:0007669"/>
    <property type="project" value="UniProtKB-UniRule"/>
</dbReference>
<evidence type="ECO:0000313" key="9">
    <source>
        <dbReference type="Proteomes" id="UP000832072"/>
    </source>
</evidence>
<keyword evidence="5" id="KW-0460">Magnesium</keyword>
<comment type="similarity">
    <text evidence="5">Belongs to the RNA ligase 2 family.</text>
</comment>
<accession>A0AAE9K677</accession>
<gene>
    <name evidence="8" type="ORF">EHEKIMEA_00222</name>
</gene>
<feature type="binding site" evidence="5">
    <location>
        <position position="205"/>
    </location>
    <ligand>
        <name>Mg(2+)</name>
        <dbReference type="ChEBI" id="CHEBI:18420"/>
        <label>1</label>
    </ligand>
</feature>
<feature type="region of interest" description="Adenylyltransferase" evidence="5">
    <location>
        <begin position="1"/>
        <end position="234"/>
    </location>
</feature>
<dbReference type="EMBL" id="OM638103">
    <property type="protein sequence ID" value="UNY47104.1"/>
    <property type="molecule type" value="Genomic_DNA"/>
</dbReference>
<proteinExistence type="inferred from homology"/>
<dbReference type="Pfam" id="PF18043">
    <property type="entry name" value="T4_Rnl2_C"/>
    <property type="match status" value="1"/>
</dbReference>
<feature type="binding site" evidence="5">
    <location>
        <position position="42"/>
    </location>
    <ligand>
        <name>AMP</name>
        <dbReference type="ChEBI" id="CHEBI:456215"/>
    </ligand>
</feature>
<evidence type="ECO:0000259" key="7">
    <source>
        <dbReference type="Pfam" id="PF18043"/>
    </source>
</evidence>
<comment type="cofactor">
    <cofactor evidence="5">
        <name>Mg(2+)</name>
        <dbReference type="ChEBI" id="CHEBI:18420"/>
    </cofactor>
    <cofactor evidence="5">
        <name>Mn(2+)</name>
        <dbReference type="ChEBI" id="CHEBI:29035"/>
    </cofactor>
    <text evidence="5">Binds 2 magnesium ions that may perform the catalytic activity via a two-metal mechanism.</text>
</comment>
<sequence length="334" mass="37834">MFKKYNSLTNHTDKKFLNKILFAGLTDPKVLWVAREKIHGANFSFIVTSDSVSVGKRSGVIPEGENFYSHADIESRYRADVISVRRRLIDLGIATETSEIQIYGELAGVTSTGKLIQHGVDYGPSDFYVFDITVDGVYQDDTTCVLALTRTNITMAPFLKMGTFDELISMRNDFDSVVQRWKNDFNAIVWDKGEHLQYTETNTAEGFVMKPTEVHYVGMERVAIKHKNEKFSEKKNKVKNFKAPVPMTEKDQEVLDELLTFNTENRVRNVLSKTGIPDTKQFGMIMGLTVKDILEESKNILDTADAPATVKKTLIAEVSNLIRPHWVNICNGEF</sequence>
<dbReference type="Gene3D" id="3.30.470.30">
    <property type="entry name" value="DNA ligase/mRNA capping enzyme"/>
    <property type="match status" value="1"/>
</dbReference>
<dbReference type="Gene3D" id="3.30.1490.70">
    <property type="match status" value="1"/>
</dbReference>
<dbReference type="InterPro" id="IPR021122">
    <property type="entry name" value="RNA_ligase_dom_REL/Rnl2"/>
</dbReference>
<feature type="binding site" evidence="5">
    <location>
        <position position="225"/>
    </location>
    <ligand>
        <name>AMP</name>
        <dbReference type="ChEBI" id="CHEBI:456215"/>
    </ligand>
</feature>
<comment type="domain">
    <text evidence="5">The adenylyltransferase domain in the N-terminus performs step 1 and step 3 reactions. The C-terminus domain is required for step 2 of the ligation pathway.</text>
</comment>
<dbReference type="InterPro" id="IPR040609">
    <property type="entry name" value="Rnl2_C"/>
</dbReference>
<dbReference type="Gene3D" id="1.10.10.1810">
    <property type="entry name" value="RNA ligase"/>
    <property type="match status" value="1"/>
</dbReference>
<keyword evidence="9" id="KW-1185">Reference proteome</keyword>
<dbReference type="Pfam" id="PF09414">
    <property type="entry name" value="RNA_ligase"/>
    <property type="match status" value="1"/>
</dbReference>
<dbReference type="InterPro" id="IPR012647">
    <property type="entry name" value="RNA_lig_RNL2"/>
</dbReference>
<comment type="catalytic activity">
    <reaction evidence="4 5">
        <text>ATP + (ribonucleotide)n-3'-hydroxyl + 5'-phospho-(ribonucleotide)m = (ribonucleotide)n+m + AMP + diphosphate.</text>
        <dbReference type="EC" id="6.5.1.3"/>
    </reaction>
</comment>
<dbReference type="Proteomes" id="UP000832072">
    <property type="component" value="Segment"/>
</dbReference>
<dbReference type="GO" id="GO:0003972">
    <property type="term" value="F:RNA ligase (ATP) activity"/>
    <property type="evidence" value="ECO:0007669"/>
    <property type="project" value="UniProtKB-UniRule"/>
</dbReference>
<evidence type="ECO:0000256" key="2">
    <source>
        <dbReference type="ARBA" id="ARBA00022741"/>
    </source>
</evidence>
<keyword evidence="2 5" id="KW-0547">Nucleotide-binding</keyword>
<dbReference type="NCBIfam" id="TIGR02307">
    <property type="entry name" value="RNA_lig_RNL2"/>
    <property type="match status" value="1"/>
</dbReference>
<reference evidence="8 9" key="1">
    <citation type="submission" date="2022-02" db="EMBL/GenBank/DDBJ databases">
        <authorList>
            <person name="Tian F."/>
            <person name="Li J."/>
            <person name="Li F."/>
            <person name="Tong Y."/>
        </authorList>
    </citation>
    <scope>NUCLEOTIDE SEQUENCE [LARGE SCALE GENOMIC DNA]</scope>
</reference>
<keyword evidence="5" id="KW-0479">Metal-binding</keyword>
<protein>
    <recommendedName>
        <fullName evidence="5">RNA ligase 2</fullName>
        <ecNumber evidence="5">6.5.1.3</ecNumber>
    </recommendedName>
    <alternativeName>
        <fullName evidence="5">Rnl2</fullName>
    </alternativeName>
</protein>
<evidence type="ECO:0000313" key="8">
    <source>
        <dbReference type="EMBL" id="UNY47104.1"/>
    </source>
</evidence>
<feature type="binding site" evidence="5">
    <location>
        <position position="38"/>
    </location>
    <ligand>
        <name>AMP</name>
        <dbReference type="ChEBI" id="CHEBI:456215"/>
    </ligand>
</feature>
<dbReference type="EC" id="6.5.1.3" evidence="5"/>
<feature type="binding site" evidence="5">
    <location>
        <position position="57"/>
    </location>
    <ligand>
        <name>AMP</name>
        <dbReference type="ChEBI" id="CHEBI:456215"/>
    </ligand>
</feature>
<evidence type="ECO:0000256" key="3">
    <source>
        <dbReference type="ARBA" id="ARBA00022840"/>
    </source>
</evidence>
<feature type="binding site" evidence="5">
    <location>
        <position position="227"/>
    </location>
    <ligand>
        <name>AMP</name>
        <dbReference type="ChEBI" id="CHEBI:456215"/>
    </ligand>
</feature>
<keyword evidence="5" id="KW-0692">RNA repair</keyword>
<evidence type="ECO:0000259" key="6">
    <source>
        <dbReference type="Pfam" id="PF09414"/>
    </source>
</evidence>
<evidence type="ECO:0000256" key="4">
    <source>
        <dbReference type="ARBA" id="ARBA00034038"/>
    </source>
</evidence>
<feature type="binding site" evidence="5">
    <location>
        <position position="105"/>
    </location>
    <ligand>
        <name>AMP</name>
        <dbReference type="ChEBI" id="CHEBI:456215"/>
    </ligand>
</feature>
<evidence type="ECO:0000256" key="1">
    <source>
        <dbReference type="ARBA" id="ARBA00022598"/>
    </source>
</evidence>
<keyword evidence="1 5" id="KW-0436">Ligase</keyword>